<protein>
    <submittedName>
        <fullName evidence="2">Uncharacterized protein</fullName>
    </submittedName>
</protein>
<evidence type="ECO:0000313" key="3">
    <source>
        <dbReference type="Proteomes" id="UP001214250"/>
    </source>
</evidence>
<sequence length="80" mass="9247">MRRQEFVDDRNWHNRGYLPHYDVANKYQMITYRLADSVPQDILGSMSDGNRACIKNKKRNHRPGSAGVSPAKSKKSYGTY</sequence>
<proteinExistence type="predicted"/>
<evidence type="ECO:0000313" key="2">
    <source>
        <dbReference type="EMBL" id="WDE95523.1"/>
    </source>
</evidence>
<organism evidence="2 3">
    <name type="scientific">Lentisphaera profundi</name>
    <dbReference type="NCBI Taxonomy" id="1658616"/>
    <lineage>
        <taxon>Bacteria</taxon>
        <taxon>Pseudomonadati</taxon>
        <taxon>Lentisphaerota</taxon>
        <taxon>Lentisphaeria</taxon>
        <taxon>Lentisphaerales</taxon>
        <taxon>Lentisphaeraceae</taxon>
        <taxon>Lentisphaera</taxon>
    </lineage>
</organism>
<evidence type="ECO:0000256" key="1">
    <source>
        <dbReference type="SAM" id="MobiDB-lite"/>
    </source>
</evidence>
<accession>A0ABY7VN59</accession>
<feature type="region of interest" description="Disordered" evidence="1">
    <location>
        <begin position="47"/>
        <end position="80"/>
    </location>
</feature>
<keyword evidence="3" id="KW-1185">Reference proteome</keyword>
<dbReference type="Proteomes" id="UP001214250">
    <property type="component" value="Chromosome 1"/>
</dbReference>
<reference evidence="2 3" key="1">
    <citation type="submission" date="2023-02" db="EMBL/GenBank/DDBJ databases">
        <title>Genome sequence of Lentisphaera profundi SAORIC-696.</title>
        <authorList>
            <person name="Kim e."/>
            <person name="Cho J.-C."/>
            <person name="Choi A."/>
            <person name="Kang I."/>
        </authorList>
    </citation>
    <scope>NUCLEOTIDE SEQUENCE [LARGE SCALE GENOMIC DNA]</scope>
    <source>
        <strain evidence="2 3">SAORIC-696</strain>
    </source>
</reference>
<dbReference type="RefSeq" id="WP_274149149.1">
    <property type="nucleotide sequence ID" value="NZ_CP117811.1"/>
</dbReference>
<gene>
    <name evidence="2" type="ORF">PQO03_07300</name>
</gene>
<name>A0ABY7VN59_9BACT</name>
<dbReference type="EMBL" id="CP117811">
    <property type="protein sequence ID" value="WDE95523.1"/>
    <property type="molecule type" value="Genomic_DNA"/>
</dbReference>